<comment type="caution">
    <text evidence="3">The sequence shown here is derived from an EMBL/GenBank/DDBJ whole genome shotgun (WGS) entry which is preliminary data.</text>
</comment>
<proteinExistence type="predicted"/>
<reference evidence="3" key="1">
    <citation type="submission" date="2022-07" db="EMBL/GenBank/DDBJ databases">
        <title>Phylogenomic reconstructions and comparative analyses of Kickxellomycotina fungi.</title>
        <authorList>
            <person name="Reynolds N.K."/>
            <person name="Stajich J.E."/>
            <person name="Barry K."/>
            <person name="Grigoriev I.V."/>
            <person name="Crous P."/>
            <person name="Smith M.E."/>
        </authorList>
    </citation>
    <scope>NUCLEOTIDE SEQUENCE</scope>
    <source>
        <strain evidence="3">RSA 1196</strain>
    </source>
</reference>
<evidence type="ECO:0000259" key="2">
    <source>
        <dbReference type="Pfam" id="PF12814"/>
    </source>
</evidence>
<dbReference type="GO" id="GO:0005739">
    <property type="term" value="C:mitochondrion"/>
    <property type="evidence" value="ECO:0007669"/>
    <property type="project" value="TreeGrafter"/>
</dbReference>
<feature type="region of interest" description="Disordered" evidence="1">
    <location>
        <begin position="1027"/>
        <end position="1073"/>
    </location>
</feature>
<sequence>MEHKTVQVVLAKPLTKDSGCQRVVDTQDANWGTPKETPLVTADAQTATVAPTLVDTATPAPLPSPLVDACQQTASIHRTFGVQANLTVARTDQSVQTDSPPTDDMDSPVSRDTLDKLSPVLAADARATSSSLNHAECQTDPLPLPPTTQDKVTTTYETPLAACFWAQDASTHAAVTTVDAGVGTVSPTVCTTGSQTITVPQMSVSTETPTVECVDAEVDAVPLPFSIENSAQSETPSEDTDLEVTSKIPSPAKGRRMSLADSTALDMPFSGRQFQGQRLHPTLVELDERSGELQPTRNTASSARLSAIDGVADVAASSLHSSHDDFATPDDYSSRPPSQILSRTDSIRSASPSTRPMMCARCRSTALVPVMASPGDSAVHISEGSGRKRDSLPPLHDQAYLDVLASAKTSRTPQVGERRHSEGFLFTLSRRSTGRLLSPRSDASEAAPQRDAKLEQTLHTLEGRKSSQDVLPSDHLVTGLNSAQLKPQASFSSSIATTATSGGGVSVGYPAPGPVPQSQRSYGTIDNLETSVYSSTSPPLSVASLPDSTSLRSPVHRPASTLTPGRVSCATQTEDVVVLPKCQGSGSPVVPTRSSPLRPTTSAPRALLTKVLTLAPPVGNAIPPSTNPHMTPSSSQPMVPHRTMGDKPPLPPTAVRSLRTYGSLNNISQLTTFGTDTNRGQQTTLEMDSAPPLSLDQMITSNVGASPGPETPHVAPSSGRLPSQHPANTSIFNRFGKRTPKPASTPVNHRSAYAPEDRSESASTPASSMVTGLAPSTVPSPHVLQVPTRVMSAQPSRGTMAPSGHVIFEEGYSHAHPSATAGLLGPVGHRGSHMMLTADPLIIHAITQTMVGEFMWKSTRHKAGGVMRERRHLRFFWIHPYTKTIHWSSKAPGSEGGFLYSRNMAKSKSAYLKSVRVISDYQCTNENDLSPYSFIVQTSERELKFKAISRVRHDIWYQALSYLQTRPVISANTLVKNSVVLPQHRDKSHIVTHPNANSTSISVAMPPSHMPYSGPPVAYENTAVSGRLSSGSRRSPMLQSTGGNQGEFTAQAMGSVPDPESSGSSSTRGRATPSIFKKSSYSYLLQKLSPYHMSPASAAPSSKRGDSKPTGSDRSRGPSPMDSPPWTRQAPEMGHAKTKRSFLSPPTMASLVPRRHSSNALGKLAQPQTQGRNNGATPWEEEMAIPSGTNARGAEADEGELTDQSTAPSGGIMQEEGGRTPSKRKLMTSLFSHNQPAVPPVPCLNTTAESSRIDKSSRAPSVSSLGLYAQQSSSDKGKQPTGV</sequence>
<feature type="region of interest" description="Disordered" evidence="1">
    <location>
        <begin position="733"/>
        <end position="781"/>
    </location>
</feature>
<feature type="region of interest" description="Disordered" evidence="1">
    <location>
        <begin position="622"/>
        <end position="645"/>
    </location>
</feature>
<dbReference type="GO" id="GO:0000226">
    <property type="term" value="P:microtubule cytoskeleton organization"/>
    <property type="evidence" value="ECO:0007669"/>
    <property type="project" value="TreeGrafter"/>
</dbReference>
<dbReference type="Proteomes" id="UP001150925">
    <property type="component" value="Unassembled WGS sequence"/>
</dbReference>
<feature type="compositionally biased region" description="Polar residues" evidence="1">
    <location>
        <begin position="1037"/>
        <end position="1048"/>
    </location>
</feature>
<feature type="compositionally biased region" description="Polar residues" evidence="1">
    <location>
        <begin position="623"/>
        <end position="637"/>
    </location>
</feature>
<feature type="compositionally biased region" description="Basic and acidic residues" evidence="1">
    <location>
        <begin position="1103"/>
        <end position="1116"/>
    </location>
</feature>
<name>A0A9W8AN18_9FUNG</name>
<feature type="compositionally biased region" description="Polar residues" evidence="1">
    <location>
        <begin position="335"/>
        <end position="354"/>
    </location>
</feature>
<gene>
    <name evidence="3" type="ORF">IWQ62_003674</name>
</gene>
<dbReference type="PANTHER" id="PTHR28190:SF1">
    <property type="entry name" value="NUCLEAR MIGRATION PROTEIN NUM1"/>
    <property type="match status" value="1"/>
</dbReference>
<accession>A0A9W8AN18</accession>
<dbReference type="OrthoDB" id="2149224at2759"/>
<feature type="compositionally biased region" description="Polar residues" evidence="1">
    <location>
        <begin position="1258"/>
        <end position="1274"/>
    </location>
</feature>
<dbReference type="InterPro" id="IPR024774">
    <property type="entry name" value="PH_dom-Mcp5-type"/>
</dbReference>
<feature type="region of interest" description="Disordered" evidence="1">
    <location>
        <begin position="532"/>
        <end position="564"/>
    </location>
</feature>
<dbReference type="GO" id="GO:0032065">
    <property type="term" value="P:maintenance of protein location in cell cortex"/>
    <property type="evidence" value="ECO:0007669"/>
    <property type="project" value="InterPro"/>
</dbReference>
<organism evidence="3 4">
    <name type="scientific">Dispira parvispora</name>
    <dbReference type="NCBI Taxonomy" id="1520584"/>
    <lineage>
        <taxon>Eukaryota</taxon>
        <taxon>Fungi</taxon>
        <taxon>Fungi incertae sedis</taxon>
        <taxon>Zoopagomycota</taxon>
        <taxon>Kickxellomycotina</taxon>
        <taxon>Dimargaritomycetes</taxon>
        <taxon>Dimargaritales</taxon>
        <taxon>Dimargaritaceae</taxon>
        <taxon>Dispira</taxon>
    </lineage>
</organism>
<dbReference type="SUPFAM" id="SSF50729">
    <property type="entry name" value="PH domain-like"/>
    <property type="match status" value="1"/>
</dbReference>
<dbReference type="Pfam" id="PF12814">
    <property type="entry name" value="Mcp5_PH"/>
    <property type="match status" value="1"/>
</dbReference>
<dbReference type="GO" id="GO:0005938">
    <property type="term" value="C:cell cortex"/>
    <property type="evidence" value="ECO:0007669"/>
    <property type="project" value="InterPro"/>
</dbReference>
<feature type="compositionally biased region" description="Low complexity" evidence="1">
    <location>
        <begin position="1054"/>
        <end position="1073"/>
    </location>
</feature>
<feature type="domain" description="Pleckstrin homology" evidence="2">
    <location>
        <begin position="842"/>
        <end position="965"/>
    </location>
</feature>
<dbReference type="InterPro" id="IPR053005">
    <property type="entry name" value="Nuclear_Pos-Cytoskel_Interact"/>
</dbReference>
<feature type="region of interest" description="Disordered" evidence="1">
    <location>
        <begin position="321"/>
        <end position="356"/>
    </location>
</feature>
<dbReference type="PANTHER" id="PTHR28190">
    <property type="entry name" value="NUCLEAR MIGRATION PROTEIN NUM1"/>
    <property type="match status" value="1"/>
</dbReference>
<feature type="compositionally biased region" description="Polar residues" evidence="1">
    <location>
        <begin position="1166"/>
        <end position="1176"/>
    </location>
</feature>
<evidence type="ECO:0000313" key="3">
    <source>
        <dbReference type="EMBL" id="KAJ1961988.1"/>
    </source>
</evidence>
<feature type="region of interest" description="Disordered" evidence="1">
    <location>
        <begin position="1094"/>
        <end position="1283"/>
    </location>
</feature>
<feature type="region of interest" description="Disordered" evidence="1">
    <location>
        <begin position="227"/>
        <end position="258"/>
    </location>
</feature>
<dbReference type="GO" id="GO:0005543">
    <property type="term" value="F:phospholipid binding"/>
    <property type="evidence" value="ECO:0007669"/>
    <property type="project" value="InterPro"/>
</dbReference>
<keyword evidence="4" id="KW-1185">Reference proteome</keyword>
<feature type="region of interest" description="Disordered" evidence="1">
    <location>
        <begin position="91"/>
        <end position="111"/>
    </location>
</feature>
<dbReference type="EMBL" id="JANBPY010001034">
    <property type="protein sequence ID" value="KAJ1961988.1"/>
    <property type="molecule type" value="Genomic_DNA"/>
</dbReference>
<protein>
    <recommendedName>
        <fullName evidence="2">Pleckstrin homology domain-containing protein</fullName>
    </recommendedName>
</protein>
<feature type="region of interest" description="Disordered" evidence="1">
    <location>
        <begin position="705"/>
        <end position="724"/>
    </location>
</feature>
<dbReference type="GO" id="GO:0015631">
    <property type="term" value="F:tubulin binding"/>
    <property type="evidence" value="ECO:0007669"/>
    <property type="project" value="TreeGrafter"/>
</dbReference>
<feature type="compositionally biased region" description="Polar residues" evidence="1">
    <location>
        <begin position="761"/>
        <end position="770"/>
    </location>
</feature>
<evidence type="ECO:0000256" key="1">
    <source>
        <dbReference type="SAM" id="MobiDB-lite"/>
    </source>
</evidence>
<evidence type="ECO:0000313" key="4">
    <source>
        <dbReference type="Proteomes" id="UP001150925"/>
    </source>
</evidence>